<evidence type="ECO:0000313" key="1">
    <source>
        <dbReference type="EMBL" id="QCG76067.1"/>
    </source>
</evidence>
<dbReference type="InterPro" id="IPR036890">
    <property type="entry name" value="HATPase_C_sf"/>
</dbReference>
<organism evidence="1 2">
    <name type="scientific">Pseudomonas phage vB_PaeM_PA5oct</name>
    <dbReference type="NCBI Taxonomy" id="2163605"/>
    <lineage>
        <taxon>Viruses</taxon>
        <taxon>Duplodnaviria</taxon>
        <taxon>Heunggongvirae</taxon>
        <taxon>Uroviricota</taxon>
        <taxon>Caudoviricetes</taxon>
        <taxon>Arenbergviridae</taxon>
        <taxon>Wroclawvirus</taxon>
        <taxon>Wroclawvirus PA5oct</taxon>
    </lineage>
</organism>
<dbReference type="Gene3D" id="3.30.565.10">
    <property type="entry name" value="Histidine kinase-like ATPase, C-terminal domain"/>
    <property type="match status" value="1"/>
</dbReference>
<dbReference type="Proteomes" id="UP000316733">
    <property type="component" value="Segment"/>
</dbReference>
<evidence type="ECO:0000313" key="2">
    <source>
        <dbReference type="Proteomes" id="UP000316733"/>
    </source>
</evidence>
<protein>
    <submittedName>
        <fullName evidence="1">RIIA lysis inhibitor</fullName>
    </submittedName>
</protein>
<dbReference type="EMBL" id="MK797984">
    <property type="protein sequence ID" value="QCG76067.1"/>
    <property type="molecule type" value="Genomic_DNA"/>
</dbReference>
<proteinExistence type="predicted"/>
<sequence length="727" mass="83618">MKLESDNSVTIESTNMVGGKSFTIKNSPKAFSILSNGLYKDKIRAIVREIGCNARDSHVAANKCDVPFEYHVPTDLEPFFSIKDFGVGLDYNEVMNIYTTYFDSTKTQSNDFIGAFGLGSKSPFSYVDNFSIISTKDGITRTFAAFISESGVPDMLMLSEIKTNEPNGVEVKIPVSNRADYKIFDKNCVDVYSWMNVLPVEVNGHHVLKTPEVFLSVTNRATIYKGTNESHKLYARQGGVLYPIDIESISEEYLDDSYVRKLDNRNFYSYFVVIDFSIGELDVSASREELSYIPLTQKNLSTALIDFVCSFTKAITDDINSNIDAVTKTKVLYEYKQKSFNIFVPDIKTLTNIIYANISDSVEIGQVYIPISEVKALFTNVNYYTLDYGIFRKARFLVTYYKHLSTGEIKRYRNYTSSASYEDITYISDNIAIDDSNTVKYFIIDDNTSTRAIRDYISNIYRARCKVIICKNKNGKIKRNDIYNFARKYYISKSQIIFSSDLNIPVIPKQNNRIKKEDEECILLCRSFNIWKESIVKLSDIKDDCYYVEFSGWNMTTDLSDSDITALTLYHSKPIYGVRKITLEQVKKNKHFIPITDHVIDEMYNNVKDVIKQCRPDSTYSDVDKLLYYINSANLKDSLTNTEIKEYEKYKNTYKPISESSIKNIIRHLDTEKLDNQLKIIHKRASRYENILSKYPLIEHVNLSKVGIIHVVNYMNMIDNNGESKND</sequence>
<accession>A0A4Y5JTN2</accession>
<dbReference type="SUPFAM" id="SSF55874">
    <property type="entry name" value="ATPase domain of HSP90 chaperone/DNA topoisomerase II/histidine kinase"/>
    <property type="match status" value="1"/>
</dbReference>
<reference evidence="2" key="1">
    <citation type="journal article" date="2020" name="bioRxiv">
        <title>Integrative omics analysis of Pseudomonas aeruginosa virus PA5oct highlights the molecular complexity of jumbo phages.</title>
        <authorList>
            <person name="Lood C."/>
            <person name="Danis-Wlodarczyk K."/>
            <person name="Blasdel B.G."/>
            <person name="Jang H.B."/>
            <person name="Vandenheuvel D."/>
            <person name="Briers Y."/>
            <person name="Noben J.-P."/>
            <person name="van Noort V."/>
            <person name="Drulis-Kawa Z."/>
            <person name="Lavigne R."/>
        </authorList>
    </citation>
    <scope>NUCLEOTIDE SEQUENCE [LARGE SCALE GENOMIC DNA]</scope>
</reference>
<keyword evidence="2" id="KW-1185">Reference proteome</keyword>
<name>A0A4Y5JTN2_9CAUD</name>
<gene>
    <name evidence="1" type="ORF">EST35_0186</name>
</gene>